<evidence type="ECO:0000313" key="3">
    <source>
        <dbReference type="Proteomes" id="UP000057981"/>
    </source>
</evidence>
<organism evidence="2 3">
    <name type="scientific">Pseudalgibacter alginicilyticus</name>
    <dbReference type="NCBI Taxonomy" id="1736674"/>
    <lineage>
        <taxon>Bacteria</taxon>
        <taxon>Pseudomonadati</taxon>
        <taxon>Bacteroidota</taxon>
        <taxon>Flavobacteriia</taxon>
        <taxon>Flavobacteriales</taxon>
        <taxon>Flavobacteriaceae</taxon>
        <taxon>Pseudalgibacter</taxon>
    </lineage>
</organism>
<proteinExistence type="predicted"/>
<reference evidence="2 3" key="1">
    <citation type="submission" date="2015-10" db="EMBL/GenBank/DDBJ databases">
        <authorList>
            <person name="Gilbert D.G."/>
        </authorList>
    </citation>
    <scope>NUCLEOTIDE SEQUENCE [LARGE SCALE GENOMIC DNA]</scope>
    <source>
        <strain evidence="3">HZ-22</strain>
    </source>
</reference>
<dbReference type="KEGG" id="ahz:APS56_00495"/>
<evidence type="ECO:0000259" key="1">
    <source>
        <dbReference type="Pfam" id="PF13648"/>
    </source>
</evidence>
<feature type="domain" description="Lipocalin-like" evidence="1">
    <location>
        <begin position="33"/>
        <end position="100"/>
    </location>
</feature>
<dbReference type="Proteomes" id="UP000057981">
    <property type="component" value="Chromosome"/>
</dbReference>
<dbReference type="OrthoDB" id="708275at2"/>
<sequence length="142" mass="16278">MKYKTYLITALFSIFFACDENMDELIIANETLIAGTWELTEAHISAGGPQYWIDIENGEEIEFFENGTFTSNRYLECTQGSFSIDENNLSLKYECDDFSSDSENEDGFITYNLKFYSHYFILTRTSGAICIEGCSSKYQSIK</sequence>
<dbReference type="Pfam" id="PF13648">
    <property type="entry name" value="Lipocalin_4"/>
    <property type="match status" value="1"/>
</dbReference>
<gene>
    <name evidence="2" type="ORF">APS56_00495</name>
</gene>
<protein>
    <recommendedName>
        <fullName evidence="1">Lipocalin-like domain-containing protein</fullName>
    </recommendedName>
</protein>
<dbReference type="AlphaFoldDB" id="A0A0P0CCZ4"/>
<name>A0A0P0CCZ4_9FLAO</name>
<accession>A0A0P0CCZ4</accession>
<dbReference type="RefSeq" id="WP_054723772.1">
    <property type="nucleotide sequence ID" value="NZ_CP012898.1"/>
</dbReference>
<dbReference type="InterPro" id="IPR024311">
    <property type="entry name" value="Lipocalin-like"/>
</dbReference>
<evidence type="ECO:0000313" key="2">
    <source>
        <dbReference type="EMBL" id="ALJ03719.1"/>
    </source>
</evidence>
<dbReference type="EMBL" id="CP012898">
    <property type="protein sequence ID" value="ALJ03719.1"/>
    <property type="molecule type" value="Genomic_DNA"/>
</dbReference>
<keyword evidence="3" id="KW-1185">Reference proteome</keyword>
<dbReference type="PROSITE" id="PS51257">
    <property type="entry name" value="PROKAR_LIPOPROTEIN"/>
    <property type="match status" value="1"/>
</dbReference>